<organism evidence="1 2">
    <name type="scientific">Adhaeribacter terrigena</name>
    <dbReference type="NCBI Taxonomy" id="2793070"/>
    <lineage>
        <taxon>Bacteria</taxon>
        <taxon>Pseudomonadati</taxon>
        <taxon>Bacteroidota</taxon>
        <taxon>Cytophagia</taxon>
        <taxon>Cytophagales</taxon>
        <taxon>Hymenobacteraceae</taxon>
        <taxon>Adhaeribacter</taxon>
    </lineage>
</organism>
<dbReference type="Pfam" id="PF14903">
    <property type="entry name" value="WG_beta_rep"/>
    <property type="match status" value="5"/>
</dbReference>
<dbReference type="RefSeq" id="WP_200504634.1">
    <property type="nucleotide sequence ID" value="NZ_JAEHFX010000001.1"/>
</dbReference>
<dbReference type="Proteomes" id="UP000644147">
    <property type="component" value="Unassembled WGS sequence"/>
</dbReference>
<dbReference type="PANTHER" id="PTHR37841:SF1">
    <property type="entry name" value="DUF3298 DOMAIN-CONTAINING PROTEIN"/>
    <property type="match status" value="1"/>
</dbReference>
<comment type="caution">
    <text evidence="1">The sequence shown here is derived from an EMBL/GenBank/DDBJ whole genome shotgun (WGS) entry which is preliminary data.</text>
</comment>
<dbReference type="SUPFAM" id="SSF69360">
    <property type="entry name" value="Cell wall binding repeat"/>
    <property type="match status" value="1"/>
</dbReference>
<evidence type="ECO:0000313" key="2">
    <source>
        <dbReference type="Proteomes" id="UP000644147"/>
    </source>
</evidence>
<proteinExistence type="predicted"/>
<dbReference type="PANTHER" id="PTHR37841">
    <property type="entry name" value="GLR2918 PROTEIN"/>
    <property type="match status" value="1"/>
</dbReference>
<accession>A0ABS1BY53</accession>
<dbReference type="EMBL" id="JAEHFX010000001">
    <property type="protein sequence ID" value="MBK0402039.1"/>
    <property type="molecule type" value="Genomic_DNA"/>
</dbReference>
<gene>
    <name evidence="1" type="ORF">I5M27_03520</name>
</gene>
<sequence>MKRSLLFYNFLLLCIGLISSCSVKKITEAKQNSDSGKSKLPILIPFREGKLWGYADSTGAIKIRPQYLLTEPFHDNVGQVHDKNGWGLVDFKGEELTKSRYSDISSFYQGLSRVRTNSGWGIINKKAQEIVPTKYSWVELIQDTDKTQLYIRVSNEIYSPNKKYGLFNSSGKQILPVKYLKIEPLGEGYFNATDEFDNYLINSSGKIIFASKALVSGKFQNGLLCILQDNEFGFINKKGEIVVKPQFNSTQEFSENLAAVEKDGKWGYINESGKLIIKPIYKEASEFRRGFAIVKNESGITLINKEGKSVLDTTYEYIRYEYYKNCYYLKEQNKFHLAIIQPESPYIKIVKNNYYLEDSFSEGLAPVSNYLVTAFSEGYGPKGYIDVNGILTIPFKYDNAKSFYNGYAFVNKNGEWGVINKKDSIVVPFKFKSIEALDSVLYIAFARHTFSGDWFYGLTNHLGEEITPIKYTRIEKYKNGMIGVWQKDYMGLISKNGEELLPPGNLPPGTEVMAILQNGLIKVHTIFDDPDSMGYIDRYGRKYFKD</sequence>
<keyword evidence="2" id="KW-1185">Reference proteome</keyword>
<name>A0ABS1BY53_9BACT</name>
<evidence type="ECO:0000313" key="1">
    <source>
        <dbReference type="EMBL" id="MBK0402039.1"/>
    </source>
</evidence>
<dbReference type="InterPro" id="IPR032774">
    <property type="entry name" value="WG_beta_rep"/>
</dbReference>
<protein>
    <submittedName>
        <fullName evidence="1">WG repeat-containing protein</fullName>
    </submittedName>
</protein>
<reference evidence="1 2" key="1">
    <citation type="submission" date="2020-12" db="EMBL/GenBank/DDBJ databases">
        <title>Bacterial novel species Adhaeribacter sp. BT258 isolated from soil.</title>
        <authorList>
            <person name="Jung H.-Y."/>
        </authorList>
    </citation>
    <scope>NUCLEOTIDE SEQUENCE [LARGE SCALE GENOMIC DNA]</scope>
    <source>
        <strain evidence="1 2">BT258</strain>
    </source>
</reference>
<dbReference type="PROSITE" id="PS51257">
    <property type="entry name" value="PROKAR_LIPOPROTEIN"/>
    <property type="match status" value="1"/>
</dbReference>